<comment type="similarity">
    <text evidence="1">Belongs to the peptidase M20A family.</text>
</comment>
<dbReference type="VEuPathDB" id="FungiDB:PV10_07522"/>
<dbReference type="Pfam" id="PF07687">
    <property type="entry name" value="M20_dimer"/>
    <property type="match status" value="1"/>
</dbReference>
<dbReference type="GO" id="GO:0000328">
    <property type="term" value="C:fungal-type vacuole lumen"/>
    <property type="evidence" value="ECO:0007669"/>
    <property type="project" value="TreeGrafter"/>
</dbReference>
<evidence type="ECO:0000256" key="3">
    <source>
        <dbReference type="ARBA" id="ARBA00022723"/>
    </source>
</evidence>
<evidence type="ECO:0000256" key="5">
    <source>
        <dbReference type="ARBA" id="ARBA00022833"/>
    </source>
</evidence>
<dbReference type="Proteomes" id="UP000288859">
    <property type="component" value="Unassembled WGS sequence"/>
</dbReference>
<dbReference type="InterPro" id="IPR021109">
    <property type="entry name" value="Peptidase_aspartic_dom_sf"/>
</dbReference>
<keyword evidence="4" id="KW-0378">Hydrolase</keyword>
<dbReference type="PROSITE" id="PS51767">
    <property type="entry name" value="PEPTIDASE_A1"/>
    <property type="match status" value="1"/>
</dbReference>
<dbReference type="Pfam" id="PF00026">
    <property type="entry name" value="Asp"/>
    <property type="match status" value="1"/>
</dbReference>
<evidence type="ECO:0000313" key="9">
    <source>
        <dbReference type="Proteomes" id="UP000288859"/>
    </source>
</evidence>
<keyword evidence="6" id="KW-0812">Transmembrane</keyword>
<comment type="caution">
    <text evidence="8">The sequence shown here is derived from an EMBL/GenBank/DDBJ whole genome shotgun (WGS) entry which is preliminary data.</text>
</comment>
<dbReference type="InterPro" id="IPR034164">
    <property type="entry name" value="Pepsin-like_dom"/>
</dbReference>
<gene>
    <name evidence="8" type="ORF">B0A52_03627</name>
</gene>
<dbReference type="SUPFAM" id="SSF55031">
    <property type="entry name" value="Bacterial exopeptidase dimerisation domain"/>
    <property type="match status" value="1"/>
</dbReference>
<reference evidence="8 9" key="1">
    <citation type="submission" date="2017-03" db="EMBL/GenBank/DDBJ databases">
        <title>Genomes of endolithic fungi from Antarctica.</title>
        <authorList>
            <person name="Coleine C."/>
            <person name="Masonjones S."/>
            <person name="Stajich J.E."/>
        </authorList>
    </citation>
    <scope>NUCLEOTIDE SEQUENCE [LARGE SCALE GENOMIC DNA]</scope>
    <source>
        <strain evidence="8 9">CCFEE 6314</strain>
    </source>
</reference>
<dbReference type="CDD" id="cd05471">
    <property type="entry name" value="pepsin_like"/>
    <property type="match status" value="1"/>
</dbReference>
<keyword evidence="6" id="KW-1133">Transmembrane helix</keyword>
<dbReference type="OrthoDB" id="3064516at2759"/>
<dbReference type="Gene3D" id="1.10.150.900">
    <property type="match status" value="1"/>
</dbReference>
<dbReference type="GO" id="GO:0046872">
    <property type="term" value="F:metal ion binding"/>
    <property type="evidence" value="ECO:0007669"/>
    <property type="project" value="UniProtKB-KW"/>
</dbReference>
<dbReference type="GO" id="GO:0004180">
    <property type="term" value="F:carboxypeptidase activity"/>
    <property type="evidence" value="ECO:0007669"/>
    <property type="project" value="TreeGrafter"/>
</dbReference>
<accession>A0A438N9H6</accession>
<dbReference type="SUPFAM" id="SSF53187">
    <property type="entry name" value="Zn-dependent exopeptidases"/>
    <property type="match status" value="1"/>
</dbReference>
<evidence type="ECO:0000256" key="4">
    <source>
        <dbReference type="ARBA" id="ARBA00022801"/>
    </source>
</evidence>
<dbReference type="Gene3D" id="3.40.630.10">
    <property type="entry name" value="Zn peptidases"/>
    <property type="match status" value="1"/>
</dbReference>
<dbReference type="PANTHER" id="PTHR45962">
    <property type="entry name" value="N-FATTY-ACYL-AMINO ACID SYNTHASE/HYDROLASE PM20D1"/>
    <property type="match status" value="1"/>
</dbReference>
<proteinExistence type="inferred from homology"/>
<dbReference type="SUPFAM" id="SSF50630">
    <property type="entry name" value="Acid proteases"/>
    <property type="match status" value="1"/>
</dbReference>
<dbReference type="InterPro" id="IPR047177">
    <property type="entry name" value="Pept_M20A"/>
</dbReference>
<organism evidence="8 9">
    <name type="scientific">Exophiala mesophila</name>
    <name type="common">Black yeast-like fungus</name>
    <dbReference type="NCBI Taxonomy" id="212818"/>
    <lineage>
        <taxon>Eukaryota</taxon>
        <taxon>Fungi</taxon>
        <taxon>Dikarya</taxon>
        <taxon>Ascomycota</taxon>
        <taxon>Pezizomycotina</taxon>
        <taxon>Eurotiomycetes</taxon>
        <taxon>Chaetothyriomycetidae</taxon>
        <taxon>Chaetothyriales</taxon>
        <taxon>Herpotrichiellaceae</taxon>
        <taxon>Exophiala</taxon>
    </lineage>
</organism>
<protein>
    <recommendedName>
        <fullName evidence="7">Peptidase A1 domain-containing protein</fullName>
    </recommendedName>
</protein>
<dbReference type="PANTHER" id="PTHR45962:SF1">
    <property type="entry name" value="N-FATTY-ACYL-AMINO ACID SYNTHASE_HYDROLASE PM20D1"/>
    <property type="match status" value="1"/>
</dbReference>
<dbReference type="GO" id="GO:0051603">
    <property type="term" value="P:proteolysis involved in protein catabolic process"/>
    <property type="evidence" value="ECO:0007669"/>
    <property type="project" value="TreeGrafter"/>
</dbReference>
<evidence type="ECO:0000256" key="1">
    <source>
        <dbReference type="ARBA" id="ARBA00006247"/>
    </source>
</evidence>
<evidence type="ECO:0000256" key="2">
    <source>
        <dbReference type="ARBA" id="ARBA00022670"/>
    </source>
</evidence>
<keyword evidence="2" id="KW-0645">Protease</keyword>
<keyword evidence="6" id="KW-0472">Membrane</keyword>
<feature type="transmembrane region" description="Helical" evidence="6">
    <location>
        <begin position="766"/>
        <end position="784"/>
    </location>
</feature>
<name>A0A438N9H6_EXOME</name>
<evidence type="ECO:0000259" key="7">
    <source>
        <dbReference type="PROSITE" id="PS51767"/>
    </source>
</evidence>
<evidence type="ECO:0000313" key="8">
    <source>
        <dbReference type="EMBL" id="RVX72439.1"/>
    </source>
</evidence>
<dbReference type="InterPro" id="IPR011650">
    <property type="entry name" value="Peptidase_M20_dimer"/>
</dbReference>
<dbReference type="Gene3D" id="2.40.70.10">
    <property type="entry name" value="Acid Proteases"/>
    <property type="match status" value="2"/>
</dbReference>
<dbReference type="AlphaFoldDB" id="A0A438N9H6"/>
<dbReference type="InterPro" id="IPR033121">
    <property type="entry name" value="PEPTIDASE_A1"/>
</dbReference>
<feature type="domain" description="Peptidase A1" evidence="7">
    <location>
        <begin position="420"/>
        <end position="733"/>
    </location>
</feature>
<dbReference type="EMBL" id="NAJM01000012">
    <property type="protein sequence ID" value="RVX72439.1"/>
    <property type="molecule type" value="Genomic_DNA"/>
</dbReference>
<dbReference type="Pfam" id="PF01546">
    <property type="entry name" value="Peptidase_M20"/>
    <property type="match status" value="1"/>
</dbReference>
<evidence type="ECO:0000256" key="6">
    <source>
        <dbReference type="SAM" id="Phobius"/>
    </source>
</evidence>
<dbReference type="Gene3D" id="3.30.70.360">
    <property type="match status" value="1"/>
</dbReference>
<sequence length="786" mass="86308">MLRIVSKQYKVVPAETSPYAKWTHPPFSGHYDGEFVWGRGSEDDKSNLIAILSAIDCLIFQGLSPLRTVVISIGFDEEGGAEQSYGARCLAELLLARYGHDGIEMIFDEGVAGIETRFGTEFALPATAEKGYVDVSVTVNVPGGHSSTPPDHTASKFGFLAQVIAIIEDHPFAPHISRRNPTLNYLQRAARFSKSMPDELRKAILDDKSSEELLKYLEASRDRRALVRTTTAADLISGGDKVNSLPETANVVINHRIAVEDSVRTVKDHYIRLLQPWAKKRRFQFEAFGMSDSERPIPPASMIEANSNDDGHTGKLTLSAHYELEASPVTNADDVHFEWISTTLNRVFGPDLVVAPVLLSGNTDTRYYWGLSKHIYRMSPWRASHDPRGSRMHTVDERMPVKGLLEMVRFYYELICVGFLFINATVGSQDSLKLLLDTGSANTALNANTYEPAADTVELNGFYSESFEIANISGIRVGTLNGSLIEDAISVGGITVENQEIGIVAQSESTISCPGDGVIGFGASNSTTSNSTSWFEKLCEDGLIDECRFGVALETNDEGALILGEQDDSLFDGNMGRDALVDNFSIRVDLVIGSRTLMRENILVELSTRNAFSVGPISAVSVVFQSLRVETTLQNTTDGPILTSIVPCESNYTVGFRFPPSLTLVSDGSIVGYTFYFELDSLVVPMPNATDVCMLSLIGRDFADSPDHWILGQNWLRGKYIDHNLDDETLGIAYLRSAGYTPVPIQYNTTENDPEEDAAAGLRASLGVQVWTVWGIVVIMYLMFGL</sequence>
<keyword evidence="5" id="KW-0862">Zinc</keyword>
<dbReference type="InterPro" id="IPR036264">
    <property type="entry name" value="Bact_exopeptidase_dim_dom"/>
</dbReference>
<keyword evidence="3" id="KW-0479">Metal-binding</keyword>
<dbReference type="InterPro" id="IPR002933">
    <property type="entry name" value="Peptidase_M20"/>
</dbReference>